<feature type="repeat" description="ANK" evidence="1">
    <location>
        <begin position="210"/>
        <end position="242"/>
    </location>
</feature>
<dbReference type="InterPro" id="IPR036770">
    <property type="entry name" value="Ankyrin_rpt-contain_sf"/>
</dbReference>
<name>A0A3N4LAJ3_9PEZI</name>
<keyword evidence="1" id="KW-0040">ANK repeat</keyword>
<evidence type="ECO:0000313" key="2">
    <source>
        <dbReference type="EMBL" id="RPB18758.1"/>
    </source>
</evidence>
<dbReference type="Pfam" id="PF00023">
    <property type="entry name" value="Ank"/>
    <property type="match status" value="1"/>
</dbReference>
<protein>
    <submittedName>
        <fullName evidence="2">Uncharacterized protein</fullName>
    </submittedName>
</protein>
<dbReference type="InParanoid" id="A0A3N4LAJ3"/>
<gene>
    <name evidence="2" type="ORF">L211DRAFT_871653</name>
</gene>
<dbReference type="STRING" id="1051890.A0A3N4LAJ3"/>
<dbReference type="SUPFAM" id="SSF48403">
    <property type="entry name" value="Ankyrin repeat"/>
    <property type="match status" value="1"/>
</dbReference>
<dbReference type="PROSITE" id="PS50297">
    <property type="entry name" value="ANK_REP_REGION"/>
    <property type="match status" value="1"/>
</dbReference>
<dbReference type="PROSITE" id="PS50088">
    <property type="entry name" value="ANK_REPEAT"/>
    <property type="match status" value="1"/>
</dbReference>
<dbReference type="InterPro" id="IPR002110">
    <property type="entry name" value="Ankyrin_rpt"/>
</dbReference>
<dbReference type="OrthoDB" id="7464126at2759"/>
<dbReference type="Proteomes" id="UP000267821">
    <property type="component" value="Unassembled WGS sequence"/>
</dbReference>
<dbReference type="Gene3D" id="1.25.40.20">
    <property type="entry name" value="Ankyrin repeat-containing domain"/>
    <property type="match status" value="1"/>
</dbReference>
<dbReference type="AlphaFoldDB" id="A0A3N4LAJ3"/>
<evidence type="ECO:0000256" key="1">
    <source>
        <dbReference type="PROSITE-ProRule" id="PRU00023"/>
    </source>
</evidence>
<dbReference type="EMBL" id="ML121610">
    <property type="protein sequence ID" value="RPB18758.1"/>
    <property type="molecule type" value="Genomic_DNA"/>
</dbReference>
<keyword evidence="3" id="KW-1185">Reference proteome</keyword>
<reference evidence="2 3" key="1">
    <citation type="journal article" date="2018" name="Nat. Ecol. Evol.">
        <title>Pezizomycetes genomes reveal the molecular basis of ectomycorrhizal truffle lifestyle.</title>
        <authorList>
            <person name="Murat C."/>
            <person name="Payen T."/>
            <person name="Noel B."/>
            <person name="Kuo A."/>
            <person name="Morin E."/>
            <person name="Chen J."/>
            <person name="Kohler A."/>
            <person name="Krizsan K."/>
            <person name="Balestrini R."/>
            <person name="Da Silva C."/>
            <person name="Montanini B."/>
            <person name="Hainaut M."/>
            <person name="Levati E."/>
            <person name="Barry K.W."/>
            <person name="Belfiori B."/>
            <person name="Cichocki N."/>
            <person name="Clum A."/>
            <person name="Dockter R.B."/>
            <person name="Fauchery L."/>
            <person name="Guy J."/>
            <person name="Iotti M."/>
            <person name="Le Tacon F."/>
            <person name="Lindquist E.A."/>
            <person name="Lipzen A."/>
            <person name="Malagnac F."/>
            <person name="Mello A."/>
            <person name="Molinier V."/>
            <person name="Miyauchi S."/>
            <person name="Poulain J."/>
            <person name="Riccioni C."/>
            <person name="Rubini A."/>
            <person name="Sitrit Y."/>
            <person name="Splivallo R."/>
            <person name="Traeger S."/>
            <person name="Wang M."/>
            <person name="Zifcakova L."/>
            <person name="Wipf D."/>
            <person name="Zambonelli A."/>
            <person name="Paolocci F."/>
            <person name="Nowrousian M."/>
            <person name="Ottonello S."/>
            <person name="Baldrian P."/>
            <person name="Spatafora J.W."/>
            <person name="Henrissat B."/>
            <person name="Nagy L.G."/>
            <person name="Aury J.M."/>
            <person name="Wincker P."/>
            <person name="Grigoriev I.V."/>
            <person name="Bonfante P."/>
            <person name="Martin F.M."/>
        </authorList>
    </citation>
    <scope>NUCLEOTIDE SEQUENCE [LARGE SCALE GENOMIC DNA]</scope>
    <source>
        <strain evidence="2 3">ATCC MYA-4762</strain>
    </source>
</reference>
<accession>A0A3N4LAJ3</accession>
<organism evidence="2 3">
    <name type="scientific">Terfezia boudieri ATCC MYA-4762</name>
    <dbReference type="NCBI Taxonomy" id="1051890"/>
    <lineage>
        <taxon>Eukaryota</taxon>
        <taxon>Fungi</taxon>
        <taxon>Dikarya</taxon>
        <taxon>Ascomycota</taxon>
        <taxon>Pezizomycotina</taxon>
        <taxon>Pezizomycetes</taxon>
        <taxon>Pezizales</taxon>
        <taxon>Pezizaceae</taxon>
        <taxon>Terfezia</taxon>
    </lineage>
</organism>
<sequence length="242" mass="26322">MKELDALLQKYKSLTENQSVSFDRLRWGQEDLAGFRERIVMHVGLLTAFNTNLTACHVANQNAQLGEQNARLNAHLVSIQGQLGQIAVGLGLRHRGSVESLNSIASFALSIGSNSKEAWKDLCRELHRNGVTAEMVKAKKEDILKLFRSATATGLTGNRNAAQEPEMRQEGNQARKTAWASLGNVRYFIAELSVKRMIDKVGGIGAKNAFGETAIHIGAKKGRTDLVEVLLVKGASIDAVTG</sequence>
<evidence type="ECO:0000313" key="3">
    <source>
        <dbReference type="Proteomes" id="UP000267821"/>
    </source>
</evidence>
<proteinExistence type="predicted"/>